<feature type="region of interest" description="Disordered" evidence="2">
    <location>
        <begin position="291"/>
        <end position="315"/>
    </location>
</feature>
<evidence type="ECO:0000259" key="3">
    <source>
        <dbReference type="Pfam" id="PF13145"/>
    </source>
</evidence>
<evidence type="ECO:0000313" key="4">
    <source>
        <dbReference type="EMBL" id="BAL94410.1"/>
    </source>
</evidence>
<dbReference type="AlphaFoldDB" id="I0HN23"/>
<protein>
    <submittedName>
        <fullName evidence="4">Peptidyl-prolyl cis-trans isomerase, EpsD family</fullName>
    </submittedName>
</protein>
<dbReference type="eggNOG" id="COG0760">
    <property type="taxonomic scope" value="Bacteria"/>
</dbReference>
<dbReference type="STRING" id="983917.RGE_10690"/>
<dbReference type="HOGENOM" id="CLU_065133_0_0_4"/>
<keyword evidence="1" id="KW-0732">Signal</keyword>
<accession>I0HN23</accession>
<feature type="domain" description="PpiC" evidence="3">
    <location>
        <begin position="126"/>
        <end position="246"/>
    </location>
</feature>
<evidence type="ECO:0000256" key="1">
    <source>
        <dbReference type="ARBA" id="ARBA00022729"/>
    </source>
</evidence>
<dbReference type="GO" id="GO:0003755">
    <property type="term" value="F:peptidyl-prolyl cis-trans isomerase activity"/>
    <property type="evidence" value="ECO:0007669"/>
    <property type="project" value="InterPro"/>
</dbReference>
<dbReference type="InterPro" id="IPR050280">
    <property type="entry name" value="OMP_Chaperone_SurA"/>
</dbReference>
<dbReference type="Pfam" id="PF13145">
    <property type="entry name" value="Rotamase_2"/>
    <property type="match status" value="1"/>
</dbReference>
<dbReference type="PANTHER" id="PTHR47637:SF1">
    <property type="entry name" value="CHAPERONE SURA"/>
    <property type="match status" value="1"/>
</dbReference>
<evidence type="ECO:0000313" key="5">
    <source>
        <dbReference type="Proteomes" id="UP000007883"/>
    </source>
</evidence>
<name>I0HN23_RUBGI</name>
<organism evidence="4 5">
    <name type="scientific">Rubrivivax gelatinosus (strain NBRC 100245 / IL144)</name>
    <dbReference type="NCBI Taxonomy" id="983917"/>
    <lineage>
        <taxon>Bacteria</taxon>
        <taxon>Pseudomonadati</taxon>
        <taxon>Pseudomonadota</taxon>
        <taxon>Betaproteobacteria</taxon>
        <taxon>Burkholderiales</taxon>
        <taxon>Sphaerotilaceae</taxon>
        <taxon>Rubrivivax</taxon>
    </lineage>
</organism>
<keyword evidence="4" id="KW-0413">Isomerase</keyword>
<dbReference type="PANTHER" id="PTHR47637">
    <property type="entry name" value="CHAPERONE SURA"/>
    <property type="match status" value="1"/>
</dbReference>
<dbReference type="Proteomes" id="UP000007883">
    <property type="component" value="Chromosome"/>
</dbReference>
<evidence type="ECO:0000256" key="2">
    <source>
        <dbReference type="SAM" id="MobiDB-lite"/>
    </source>
</evidence>
<gene>
    <name evidence="4" type="ordered locus">RGE_10690</name>
</gene>
<reference evidence="4 5" key="1">
    <citation type="journal article" date="2012" name="J. Bacteriol.">
        <title>Complete genome sequence of phototrophic betaproteobacterium Rubrivivax gelatinosus IL144.</title>
        <authorList>
            <person name="Nagashima S."/>
            <person name="Kamimura A."/>
            <person name="Shimizu T."/>
            <person name="Nakamura-isaki S."/>
            <person name="Aono E."/>
            <person name="Sakamoto K."/>
            <person name="Ichikawa N."/>
            <person name="Nakazawa H."/>
            <person name="Sekine M."/>
            <person name="Yamazaki S."/>
            <person name="Fujita N."/>
            <person name="Shimada K."/>
            <person name="Hanada S."/>
            <person name="Nagashima K.V.P."/>
        </authorList>
    </citation>
    <scope>NUCLEOTIDE SEQUENCE [LARGE SCALE GENOMIC DNA]</scope>
    <source>
        <strain evidence="5">NBRC 100245 / IL144</strain>
    </source>
</reference>
<dbReference type="PATRIC" id="fig|983917.3.peg.1044"/>
<proteinExistence type="predicted"/>
<dbReference type="SUPFAM" id="SSF109998">
    <property type="entry name" value="Triger factor/SurA peptide-binding domain-like"/>
    <property type="match status" value="1"/>
</dbReference>
<dbReference type="RefSeq" id="WP_014427281.1">
    <property type="nucleotide sequence ID" value="NC_017075.1"/>
</dbReference>
<dbReference type="KEGG" id="rge:RGE_10690"/>
<dbReference type="Gene3D" id="1.10.8.1040">
    <property type="match status" value="1"/>
</dbReference>
<dbReference type="NCBIfam" id="TIGR02925">
    <property type="entry name" value="cis_trans_EpsD"/>
    <property type="match status" value="1"/>
</dbReference>
<dbReference type="InterPro" id="IPR027304">
    <property type="entry name" value="Trigger_fact/SurA_dom_sf"/>
</dbReference>
<keyword evidence="5" id="KW-1185">Reference proteome</keyword>
<dbReference type="EMBL" id="AP012320">
    <property type="protein sequence ID" value="BAL94410.1"/>
    <property type="molecule type" value="Genomic_DNA"/>
</dbReference>
<dbReference type="InterPro" id="IPR014274">
    <property type="entry name" value="PPIase_EpsD"/>
</dbReference>
<dbReference type="InterPro" id="IPR000297">
    <property type="entry name" value="PPIase_PpiC"/>
</dbReference>
<dbReference type="Pfam" id="PF13624">
    <property type="entry name" value="SurA_N_3"/>
    <property type="match status" value="1"/>
</dbReference>
<sequence length="315" mass="34103">MDLMLTGAAPPWFSRAAVALVATCALAACGDRQERASQTAAKVNKDEVTVHQINFALQQQRVRPEQSDAAARQVLERLIDQQLALQKADDLKLDRDPRVVQQLEAARREILARAYFDRIGDGAAKPTPEEIHAYFEAKPALFRERRVYNLQEILIDAPAAQEAALRQRLAQSADVAAFVESLKAQGIRYTGNQVVRGAEQLPLAAVDRIAAMKDGEAMVTATPAGLQVLVVVGSRPQPVTEEQARPAIEQFMLNERRRQIVEADLKTLRQTAAIEYVGRFAAAAASAPATAAAPSAAKPEGLADADVGKGLGLKR</sequence>